<dbReference type="InterPro" id="IPR027353">
    <property type="entry name" value="NET_dom"/>
</dbReference>
<dbReference type="InterPro" id="IPR038336">
    <property type="entry name" value="NET_sf"/>
</dbReference>
<dbReference type="InterPro" id="IPR036427">
    <property type="entry name" value="Bromodomain-like_sf"/>
</dbReference>
<dbReference type="OrthoDB" id="21449at2759"/>
<dbReference type="PROSITE" id="PS51525">
    <property type="entry name" value="NET"/>
    <property type="match status" value="1"/>
</dbReference>
<evidence type="ECO:0000256" key="1">
    <source>
        <dbReference type="ARBA" id="ARBA00023015"/>
    </source>
</evidence>
<evidence type="ECO:0000256" key="4">
    <source>
        <dbReference type="PROSITE-ProRule" id="PRU00035"/>
    </source>
</evidence>
<accession>A0A6J1C8C8</accession>
<gene>
    <name evidence="9" type="primary">LOC111008367</name>
</gene>
<evidence type="ECO:0000256" key="5">
    <source>
        <dbReference type="SAM" id="MobiDB-lite"/>
    </source>
</evidence>
<dbReference type="Proteomes" id="UP000504603">
    <property type="component" value="Unplaced"/>
</dbReference>
<evidence type="ECO:0000259" key="7">
    <source>
        <dbReference type="PROSITE" id="PS51525"/>
    </source>
</evidence>
<dbReference type="Pfam" id="PF17035">
    <property type="entry name" value="BET"/>
    <property type="match status" value="1"/>
</dbReference>
<dbReference type="Gene3D" id="1.20.1270.220">
    <property type="match status" value="1"/>
</dbReference>
<evidence type="ECO:0000259" key="6">
    <source>
        <dbReference type="PROSITE" id="PS50014"/>
    </source>
</evidence>
<sequence length="543" mass="59928">MASAVLANRNNEPSWPASKRNGGGGGEFMARVPFSNPKSKPNLKKRQINGEINNFQMGELANVSTLSPSDDASFIDRQRGSSNTGEYNQYVSFSVASCSGKDLVELKRRLVAELEQVRRIKNRIESGGIGLGRNHHLKKSSKTKGIKRARPQLQPPTFGTLDSSDVGNLMKTCSQILNKLMKQKFGMIFNKPVDVIGLGLHDYYDIVKHPMDLGTVKSKLAKNSYESPLDFADDVRLTFNNAMIYNPKGHDIHILAEQWLGKFEELFRPVSEKLDGLKQQPDLFEEELQASSWNDIEMEKKQDSKENFNSNGDNKSEEVRVPSSSSKPPSIQSPVRTPSPVRAPLVKPVRQPKPKAKDPNKREMSLEEKHRLGVGLQGLPPEKMDQVIQIVKRRSGQLRQDGDEIELDIEAVDTETLWELDRLVTNWKKMMSKVKRQPFFNNNANADSSKANETSSANEINEVKTEAKKARKGDVGEEDVDIGDEMMPMGGFPPVVIDRDAAAHASSSSESSSSSGSDDSSSSSGSDSEGSSSDSDSDGDGQS</sequence>
<protein>
    <submittedName>
        <fullName evidence="9">Transcription factor GTE7-like isoform X1</fullName>
    </submittedName>
</protein>
<dbReference type="PROSITE" id="PS50014">
    <property type="entry name" value="BROMODOMAIN_2"/>
    <property type="match status" value="1"/>
</dbReference>
<feature type="region of interest" description="Disordered" evidence="5">
    <location>
        <begin position="131"/>
        <end position="160"/>
    </location>
</feature>
<dbReference type="KEGG" id="mcha:111008367"/>
<feature type="domain" description="Bromo" evidence="6">
    <location>
        <begin position="181"/>
        <end position="253"/>
    </location>
</feature>
<keyword evidence="2 4" id="KW-0103">Bromodomain</keyword>
<feature type="compositionally biased region" description="Basic residues" evidence="5">
    <location>
        <begin position="133"/>
        <end position="150"/>
    </location>
</feature>
<feature type="region of interest" description="Disordered" evidence="5">
    <location>
        <begin position="1"/>
        <end position="43"/>
    </location>
</feature>
<dbReference type="PRINTS" id="PR00503">
    <property type="entry name" value="BROMODOMAIN"/>
</dbReference>
<feature type="region of interest" description="Disordered" evidence="5">
    <location>
        <begin position="299"/>
        <end position="366"/>
    </location>
</feature>
<proteinExistence type="predicted"/>
<feature type="domain" description="NET" evidence="7">
    <location>
        <begin position="354"/>
        <end position="435"/>
    </location>
</feature>
<evidence type="ECO:0000313" key="9">
    <source>
        <dbReference type="RefSeq" id="XP_022136728.1"/>
    </source>
</evidence>
<dbReference type="InterPro" id="IPR001487">
    <property type="entry name" value="Bromodomain"/>
</dbReference>
<feature type="compositionally biased region" description="Low complexity" evidence="5">
    <location>
        <begin position="506"/>
        <end position="534"/>
    </location>
</feature>
<dbReference type="Gene3D" id="1.20.920.10">
    <property type="entry name" value="Bromodomain-like"/>
    <property type="match status" value="1"/>
</dbReference>
<dbReference type="RefSeq" id="XP_022136728.1">
    <property type="nucleotide sequence ID" value="XM_022281036.1"/>
</dbReference>
<dbReference type="GeneID" id="111008367"/>
<evidence type="ECO:0000256" key="2">
    <source>
        <dbReference type="ARBA" id="ARBA00023117"/>
    </source>
</evidence>
<evidence type="ECO:0000256" key="3">
    <source>
        <dbReference type="ARBA" id="ARBA00023163"/>
    </source>
</evidence>
<feature type="compositionally biased region" description="Polar residues" evidence="5">
    <location>
        <begin position="447"/>
        <end position="459"/>
    </location>
</feature>
<reference evidence="9" key="1">
    <citation type="submission" date="2025-08" db="UniProtKB">
        <authorList>
            <consortium name="RefSeq"/>
        </authorList>
    </citation>
    <scope>IDENTIFICATION</scope>
    <source>
        <strain evidence="9">OHB3-1</strain>
    </source>
</reference>
<dbReference type="Pfam" id="PF00439">
    <property type="entry name" value="Bromodomain"/>
    <property type="match status" value="1"/>
</dbReference>
<dbReference type="AlphaFoldDB" id="A0A6J1C8C8"/>
<dbReference type="PANTHER" id="PTHR45926">
    <property type="entry name" value="OSJNBA0053K19.4 PROTEIN"/>
    <property type="match status" value="1"/>
</dbReference>
<evidence type="ECO:0000313" key="8">
    <source>
        <dbReference type="Proteomes" id="UP000504603"/>
    </source>
</evidence>
<dbReference type="SMART" id="SM00297">
    <property type="entry name" value="BROMO"/>
    <property type="match status" value="1"/>
</dbReference>
<dbReference type="SUPFAM" id="SSF47370">
    <property type="entry name" value="Bromodomain"/>
    <property type="match status" value="1"/>
</dbReference>
<keyword evidence="8" id="KW-1185">Reference proteome</keyword>
<feature type="compositionally biased region" description="Low complexity" evidence="5">
    <location>
        <begin position="322"/>
        <end position="334"/>
    </location>
</feature>
<feature type="compositionally biased region" description="Basic and acidic residues" evidence="5">
    <location>
        <begin position="355"/>
        <end position="366"/>
    </location>
</feature>
<keyword evidence="3" id="KW-0804">Transcription</keyword>
<organism evidence="8 9">
    <name type="scientific">Momordica charantia</name>
    <name type="common">Bitter gourd</name>
    <name type="synonym">Balsam pear</name>
    <dbReference type="NCBI Taxonomy" id="3673"/>
    <lineage>
        <taxon>Eukaryota</taxon>
        <taxon>Viridiplantae</taxon>
        <taxon>Streptophyta</taxon>
        <taxon>Embryophyta</taxon>
        <taxon>Tracheophyta</taxon>
        <taxon>Spermatophyta</taxon>
        <taxon>Magnoliopsida</taxon>
        <taxon>eudicotyledons</taxon>
        <taxon>Gunneridae</taxon>
        <taxon>Pentapetalae</taxon>
        <taxon>rosids</taxon>
        <taxon>fabids</taxon>
        <taxon>Cucurbitales</taxon>
        <taxon>Cucurbitaceae</taxon>
        <taxon>Momordiceae</taxon>
        <taxon>Momordica</taxon>
    </lineage>
</organism>
<feature type="region of interest" description="Disordered" evidence="5">
    <location>
        <begin position="440"/>
        <end position="543"/>
    </location>
</feature>
<feature type="compositionally biased region" description="Basic and acidic residues" evidence="5">
    <location>
        <begin position="461"/>
        <end position="475"/>
    </location>
</feature>
<keyword evidence="1" id="KW-0805">Transcription regulation</keyword>
<name>A0A6J1C8C8_MOMCH</name>